<protein>
    <submittedName>
        <fullName evidence="1">Uncharacterized protein</fullName>
    </submittedName>
</protein>
<dbReference type="Proteomes" id="UP000253606">
    <property type="component" value="Chromosome"/>
</dbReference>
<gene>
    <name evidence="1" type="ORF">ACPOL_1802</name>
</gene>
<evidence type="ECO:0000313" key="1">
    <source>
        <dbReference type="EMBL" id="AXC11144.1"/>
    </source>
</evidence>
<keyword evidence="2" id="KW-1185">Reference proteome</keyword>
<accession>A0A2Z5FXA7</accession>
<name>A0A2Z5FXA7_9BACT</name>
<sequence>MLVSGFLYQLFRIGHSKRGFGLTVAKQVKAKSRGLWRKLFL</sequence>
<organism evidence="1 2">
    <name type="scientific">Acidisarcina polymorpha</name>
    <dbReference type="NCBI Taxonomy" id="2211140"/>
    <lineage>
        <taxon>Bacteria</taxon>
        <taxon>Pseudomonadati</taxon>
        <taxon>Acidobacteriota</taxon>
        <taxon>Terriglobia</taxon>
        <taxon>Terriglobales</taxon>
        <taxon>Acidobacteriaceae</taxon>
        <taxon>Acidisarcina</taxon>
    </lineage>
</organism>
<evidence type="ECO:0000313" key="2">
    <source>
        <dbReference type="Proteomes" id="UP000253606"/>
    </source>
</evidence>
<proteinExistence type="predicted"/>
<dbReference type="AlphaFoldDB" id="A0A2Z5FXA7"/>
<reference evidence="1 2" key="1">
    <citation type="journal article" date="2018" name="Front. Microbiol.">
        <title>Hydrolytic Capabilities as a Key to Environmental Success: Chitinolytic and Cellulolytic Acidobacteria From Acidic Sub-arctic Soils and Boreal Peatlands.</title>
        <authorList>
            <person name="Belova S.E."/>
            <person name="Ravin N.V."/>
            <person name="Pankratov T.A."/>
            <person name="Rakitin A.L."/>
            <person name="Ivanova A.A."/>
            <person name="Beletsky A.V."/>
            <person name="Mardanov A.V."/>
            <person name="Sinninghe Damste J.S."/>
            <person name="Dedysh S.N."/>
        </authorList>
    </citation>
    <scope>NUCLEOTIDE SEQUENCE [LARGE SCALE GENOMIC DNA]</scope>
    <source>
        <strain evidence="1 2">SBC82</strain>
    </source>
</reference>
<dbReference type="EMBL" id="CP030840">
    <property type="protein sequence ID" value="AXC11144.1"/>
    <property type="molecule type" value="Genomic_DNA"/>
</dbReference>
<dbReference type="KEGG" id="abas:ACPOL_1802"/>